<dbReference type="InterPro" id="IPR035979">
    <property type="entry name" value="RBD_domain_sf"/>
</dbReference>
<dbReference type="GO" id="GO:0003676">
    <property type="term" value="F:nucleic acid binding"/>
    <property type="evidence" value="ECO:0007669"/>
    <property type="project" value="InterPro"/>
</dbReference>
<proteinExistence type="predicted"/>
<evidence type="ECO:0000313" key="2">
    <source>
        <dbReference type="Proteomes" id="UP000807115"/>
    </source>
</evidence>
<name>A0A921R0J9_SORBI</name>
<evidence type="ECO:0008006" key="3">
    <source>
        <dbReference type="Google" id="ProtNLM"/>
    </source>
</evidence>
<sequence>MKIFSMREAEFNVDAVYYMKKFILMCAASTLGTVKVSNVSLKAAQRDIKEFFSFSGDIVHVEMQRGPQ</sequence>
<comment type="caution">
    <text evidence="1">The sequence shown here is derived from an EMBL/GenBank/DDBJ whole genome shotgun (WGS) entry which is preliminary data.</text>
</comment>
<protein>
    <recommendedName>
        <fullName evidence="3">RRM domain-containing protein</fullName>
    </recommendedName>
</protein>
<dbReference type="AlphaFoldDB" id="A0A921R0J9"/>
<dbReference type="Proteomes" id="UP000807115">
    <property type="component" value="Chromosome 5"/>
</dbReference>
<dbReference type="EMBL" id="CM027684">
    <property type="protein sequence ID" value="KAG0530392.1"/>
    <property type="molecule type" value="Genomic_DNA"/>
</dbReference>
<dbReference type="SUPFAM" id="SSF54928">
    <property type="entry name" value="RNA-binding domain, RBD"/>
    <property type="match status" value="1"/>
</dbReference>
<reference evidence="1" key="2">
    <citation type="submission" date="2020-10" db="EMBL/GenBank/DDBJ databases">
        <authorList>
            <person name="Cooper E.A."/>
            <person name="Brenton Z.W."/>
            <person name="Flinn B.S."/>
            <person name="Jenkins J."/>
            <person name="Shu S."/>
            <person name="Flowers D."/>
            <person name="Luo F."/>
            <person name="Wang Y."/>
            <person name="Xia P."/>
            <person name="Barry K."/>
            <person name="Daum C."/>
            <person name="Lipzen A."/>
            <person name="Yoshinaga Y."/>
            <person name="Schmutz J."/>
            <person name="Saski C."/>
            <person name="Vermerris W."/>
            <person name="Kresovich S."/>
        </authorList>
    </citation>
    <scope>NUCLEOTIDE SEQUENCE</scope>
</reference>
<organism evidence="1 2">
    <name type="scientific">Sorghum bicolor</name>
    <name type="common">Sorghum</name>
    <name type="synonym">Sorghum vulgare</name>
    <dbReference type="NCBI Taxonomy" id="4558"/>
    <lineage>
        <taxon>Eukaryota</taxon>
        <taxon>Viridiplantae</taxon>
        <taxon>Streptophyta</taxon>
        <taxon>Embryophyta</taxon>
        <taxon>Tracheophyta</taxon>
        <taxon>Spermatophyta</taxon>
        <taxon>Magnoliopsida</taxon>
        <taxon>Liliopsida</taxon>
        <taxon>Poales</taxon>
        <taxon>Poaceae</taxon>
        <taxon>PACMAD clade</taxon>
        <taxon>Panicoideae</taxon>
        <taxon>Andropogonodae</taxon>
        <taxon>Andropogoneae</taxon>
        <taxon>Sorghinae</taxon>
        <taxon>Sorghum</taxon>
    </lineage>
</organism>
<gene>
    <name evidence="1" type="ORF">BDA96_05G182200</name>
</gene>
<accession>A0A921R0J9</accession>
<evidence type="ECO:0000313" key="1">
    <source>
        <dbReference type="EMBL" id="KAG0530392.1"/>
    </source>
</evidence>
<reference evidence="1" key="1">
    <citation type="journal article" date="2019" name="BMC Genomics">
        <title>A new reference genome for Sorghum bicolor reveals high levels of sequence similarity between sweet and grain genotypes: implications for the genetics of sugar metabolism.</title>
        <authorList>
            <person name="Cooper E.A."/>
            <person name="Brenton Z.W."/>
            <person name="Flinn B.S."/>
            <person name="Jenkins J."/>
            <person name="Shu S."/>
            <person name="Flowers D."/>
            <person name="Luo F."/>
            <person name="Wang Y."/>
            <person name="Xia P."/>
            <person name="Barry K."/>
            <person name="Daum C."/>
            <person name="Lipzen A."/>
            <person name="Yoshinaga Y."/>
            <person name="Schmutz J."/>
            <person name="Saski C."/>
            <person name="Vermerris W."/>
            <person name="Kresovich S."/>
        </authorList>
    </citation>
    <scope>NUCLEOTIDE SEQUENCE</scope>
</reference>